<evidence type="ECO:0000313" key="1">
    <source>
        <dbReference type="EMBL" id="CAD8148183.1"/>
    </source>
</evidence>
<gene>
    <name evidence="1" type="ORF">POCTA_138.1.T0200398</name>
</gene>
<name>A0A8S1T7H2_PAROT</name>
<proteinExistence type="predicted"/>
<comment type="caution">
    <text evidence="1">The sequence shown here is derived from an EMBL/GenBank/DDBJ whole genome shotgun (WGS) entry which is preliminary data.</text>
</comment>
<dbReference type="AlphaFoldDB" id="A0A8S1T7H2"/>
<accession>A0A8S1T7H2</accession>
<dbReference type="EMBL" id="CAJJDP010000020">
    <property type="protein sequence ID" value="CAD8148183.1"/>
    <property type="molecule type" value="Genomic_DNA"/>
</dbReference>
<keyword evidence="2" id="KW-1185">Reference proteome</keyword>
<sequence>MLIQKSANFHNNIIHETKISKTQKILDQKSLVQAIRNEKFLSFIKTENLEKQFLLNLSTDYKNTIWF</sequence>
<evidence type="ECO:0000313" key="2">
    <source>
        <dbReference type="Proteomes" id="UP000683925"/>
    </source>
</evidence>
<organism evidence="1 2">
    <name type="scientific">Paramecium octaurelia</name>
    <dbReference type="NCBI Taxonomy" id="43137"/>
    <lineage>
        <taxon>Eukaryota</taxon>
        <taxon>Sar</taxon>
        <taxon>Alveolata</taxon>
        <taxon>Ciliophora</taxon>
        <taxon>Intramacronucleata</taxon>
        <taxon>Oligohymenophorea</taxon>
        <taxon>Peniculida</taxon>
        <taxon>Parameciidae</taxon>
        <taxon>Paramecium</taxon>
    </lineage>
</organism>
<reference evidence="1" key="1">
    <citation type="submission" date="2021-01" db="EMBL/GenBank/DDBJ databases">
        <authorList>
            <consortium name="Genoscope - CEA"/>
            <person name="William W."/>
        </authorList>
    </citation>
    <scope>NUCLEOTIDE SEQUENCE</scope>
</reference>
<protein>
    <submittedName>
        <fullName evidence="1">Uncharacterized protein</fullName>
    </submittedName>
</protein>
<dbReference type="Proteomes" id="UP000683925">
    <property type="component" value="Unassembled WGS sequence"/>
</dbReference>